<evidence type="ECO:0000256" key="1">
    <source>
        <dbReference type="ARBA" id="ARBA00022729"/>
    </source>
</evidence>
<dbReference type="Gene3D" id="2.130.10.130">
    <property type="entry name" value="Integrin alpha, N-terminal"/>
    <property type="match status" value="1"/>
</dbReference>
<dbReference type="Proteomes" id="UP000663860">
    <property type="component" value="Unassembled WGS sequence"/>
</dbReference>
<sequence length="1089" mass="123946">MYSSTLKCPCSNIVIRYDKFMSLSPTLHQVCSSNFVHDGFLSVLNGKGSSETKNDWTIRAFSHFQLLTKLCRLANETIKAAVDRFIMRSIVISNVLNENDFNTQINVTLDQFYQSTIADFRFAVDIQRLFVQIDQPYTGKAPTGYTPYITDLIINRNMAYSVNKQPSQVSFLFTEINNINLTLINCICATNVHCQRSAIIYHNKGGGNDNYIIPGIAEGCSVINSLLYSTLQCLYSDLDCFPILFGFLLRREPGDSSSIDRMAAKRLGQWATRLYIVLFIIGLSIPSLYTIIRSQTLTKTYVKPSFKLYEKLQRDHENALECPCSSIATTYNEFVKIDARFHHICSSPFASNQWYINLTAGLVSNLSIYDQRDYRRFFSVHLQFLQGLCNISIESVSNTIDQFLSSLLITTQLLSKKNFDTRVNSQMELSKSNAPTTLGHFLFLVRNINHGNAIISKYGTNFQYILDCEYPCWTYLFTKAIFYDDECSCGLSPLCTTQASFFKSNSSEKIPIQGLKMGCTPSESFRASTLECFYNQSCLDLIQKYTNYKPRIDPISSNKSQFSINTTIAELIDHLFIEEWNTTINYTTYFEKCSPLSCSYTYIQRFNLFYIITLLIGFQGGLTIVLKWICPKLVYGLTKIYNYRKRQTNIIQPSCSHGISTINITTTNVYNADIDPKSIPTNRTLRSQSICQLKFQPILINITHECYLPGRPLVADFNGDNQLDLAFSCPTLGYTIVLLGNLNGSFKTEKTFSTEIYRQPAHIAVGDFNNDNRSDIAVIYSIGKKVYILLANDNEMFKVKTIISIEGYDTLTDIFVADFNGDKYLDIAVVDSMPASILVFVGYGNGSFSKPTMLPVVPSSAPECFAIVDFNDDGQLDIAVKNKNSMTISIYFRRGDGTFEVPKWFYTGPLFSDYRILADDFNGDTRIDLLCYNSQKNLIGLMAGFGNGTFELPKWSNINDISASSNISHNNFNVNTRYEVILKNIWKKKLQMNFYQKETVYFVSDYNCDDHADIISYDRNNVIFGLLGHGNSNFERQPILSPIDYEMITDIVVGDFNNDTYQDIIVTYYRSSIIKILLNRCECCKRNRL</sequence>
<keyword evidence="1" id="KW-0732">Signal</keyword>
<dbReference type="InterPro" id="IPR013517">
    <property type="entry name" value="FG-GAP"/>
</dbReference>
<keyword evidence="2" id="KW-1133">Transmembrane helix</keyword>
<accession>A0A814YDG3</accession>
<feature type="transmembrane region" description="Helical" evidence="2">
    <location>
        <begin position="270"/>
        <end position="292"/>
    </location>
</feature>
<feature type="transmembrane region" description="Helical" evidence="2">
    <location>
        <begin position="608"/>
        <end position="630"/>
    </location>
</feature>
<name>A0A814YDG3_9BILA</name>
<keyword evidence="2" id="KW-0472">Membrane</keyword>
<gene>
    <name evidence="3" type="ORF">IZO911_LOCUS30109</name>
</gene>
<dbReference type="PANTHER" id="PTHR46580:SF4">
    <property type="entry name" value="ATP_GTP-BINDING PROTEIN"/>
    <property type="match status" value="1"/>
</dbReference>
<dbReference type="EMBL" id="CAJNOE010000463">
    <property type="protein sequence ID" value="CAF1228317.1"/>
    <property type="molecule type" value="Genomic_DNA"/>
</dbReference>
<organism evidence="3 4">
    <name type="scientific">Adineta steineri</name>
    <dbReference type="NCBI Taxonomy" id="433720"/>
    <lineage>
        <taxon>Eukaryota</taxon>
        <taxon>Metazoa</taxon>
        <taxon>Spiralia</taxon>
        <taxon>Gnathifera</taxon>
        <taxon>Rotifera</taxon>
        <taxon>Eurotatoria</taxon>
        <taxon>Bdelloidea</taxon>
        <taxon>Adinetida</taxon>
        <taxon>Adinetidae</taxon>
        <taxon>Adineta</taxon>
    </lineage>
</organism>
<protein>
    <submittedName>
        <fullName evidence="3">Uncharacterized protein</fullName>
    </submittedName>
</protein>
<evidence type="ECO:0000256" key="2">
    <source>
        <dbReference type="SAM" id="Phobius"/>
    </source>
</evidence>
<evidence type="ECO:0000313" key="3">
    <source>
        <dbReference type="EMBL" id="CAF1228317.1"/>
    </source>
</evidence>
<reference evidence="3" key="1">
    <citation type="submission" date="2021-02" db="EMBL/GenBank/DDBJ databases">
        <authorList>
            <person name="Nowell W R."/>
        </authorList>
    </citation>
    <scope>NUCLEOTIDE SEQUENCE</scope>
</reference>
<keyword evidence="2" id="KW-0812">Transmembrane</keyword>
<dbReference type="InterPro" id="IPR028994">
    <property type="entry name" value="Integrin_alpha_N"/>
</dbReference>
<proteinExistence type="predicted"/>
<dbReference type="Pfam" id="PF13517">
    <property type="entry name" value="FG-GAP_3"/>
    <property type="match status" value="2"/>
</dbReference>
<evidence type="ECO:0000313" key="4">
    <source>
        <dbReference type="Proteomes" id="UP000663860"/>
    </source>
</evidence>
<dbReference type="AlphaFoldDB" id="A0A814YDG3"/>
<comment type="caution">
    <text evidence="3">The sequence shown here is derived from an EMBL/GenBank/DDBJ whole genome shotgun (WGS) entry which is preliminary data.</text>
</comment>
<dbReference type="SUPFAM" id="SSF69318">
    <property type="entry name" value="Integrin alpha N-terminal domain"/>
    <property type="match status" value="1"/>
</dbReference>
<dbReference type="PANTHER" id="PTHR46580">
    <property type="entry name" value="SENSOR KINASE-RELATED"/>
    <property type="match status" value="1"/>
</dbReference>